<dbReference type="InterPro" id="IPR036864">
    <property type="entry name" value="Zn2-C6_fun-type_DNA-bd_sf"/>
</dbReference>
<dbReference type="PROSITE" id="PS50048">
    <property type="entry name" value="ZN2_CY6_FUNGAL_2"/>
    <property type="match status" value="1"/>
</dbReference>
<dbReference type="Proteomes" id="UP000030151">
    <property type="component" value="Unassembled WGS sequence"/>
</dbReference>
<name>A0A0A1UPF8_9HYPO</name>
<keyword evidence="2" id="KW-0539">Nucleus</keyword>
<dbReference type="PANTHER" id="PTHR37534">
    <property type="entry name" value="TRANSCRIPTIONAL ACTIVATOR PROTEIN UGA3"/>
    <property type="match status" value="1"/>
</dbReference>
<dbReference type="SMART" id="SM00066">
    <property type="entry name" value="GAL4"/>
    <property type="match status" value="1"/>
</dbReference>
<dbReference type="GO" id="GO:0000981">
    <property type="term" value="F:DNA-binding transcription factor activity, RNA polymerase II-specific"/>
    <property type="evidence" value="ECO:0007669"/>
    <property type="project" value="InterPro"/>
</dbReference>
<dbReference type="OrthoDB" id="5130013at2759"/>
<dbReference type="SUPFAM" id="SSF57701">
    <property type="entry name" value="Zn2/Cys6 DNA-binding domain"/>
    <property type="match status" value="1"/>
</dbReference>
<comment type="subcellular location">
    <subcellularLocation>
        <location evidence="1">Nucleus</location>
    </subcellularLocation>
</comment>
<evidence type="ECO:0000313" key="5">
    <source>
        <dbReference type="Proteomes" id="UP000030151"/>
    </source>
</evidence>
<dbReference type="EMBL" id="JELW01000045">
    <property type="protein sequence ID" value="EXU96735.1"/>
    <property type="molecule type" value="Genomic_DNA"/>
</dbReference>
<dbReference type="InterPro" id="IPR021858">
    <property type="entry name" value="Fun_TF"/>
</dbReference>
<dbReference type="CDD" id="cd00067">
    <property type="entry name" value="GAL4"/>
    <property type="match status" value="1"/>
</dbReference>
<dbReference type="Pfam" id="PF00172">
    <property type="entry name" value="Zn_clus"/>
    <property type="match status" value="1"/>
</dbReference>
<dbReference type="GO" id="GO:0008270">
    <property type="term" value="F:zinc ion binding"/>
    <property type="evidence" value="ECO:0007669"/>
    <property type="project" value="InterPro"/>
</dbReference>
<feature type="domain" description="Zn(2)-C6 fungal-type" evidence="3">
    <location>
        <begin position="4"/>
        <end position="34"/>
    </location>
</feature>
<dbReference type="PROSITE" id="PS00463">
    <property type="entry name" value="ZN2_CY6_FUNGAL_1"/>
    <property type="match status" value="1"/>
</dbReference>
<comment type="caution">
    <text evidence="4">The sequence shown here is derived from an EMBL/GenBank/DDBJ whole genome shotgun (WGS) entry which is preliminary data.</text>
</comment>
<accession>A0A0A1UPF8</accession>
<dbReference type="GO" id="GO:0000976">
    <property type="term" value="F:transcription cis-regulatory region binding"/>
    <property type="evidence" value="ECO:0007669"/>
    <property type="project" value="TreeGrafter"/>
</dbReference>
<evidence type="ECO:0000313" key="4">
    <source>
        <dbReference type="EMBL" id="EXU96735.1"/>
    </source>
</evidence>
<dbReference type="PANTHER" id="PTHR37534:SF8">
    <property type="entry name" value="ZN(II)2CYS6 TRANSCRIPTION FACTOR (EUROFUNG)"/>
    <property type="match status" value="1"/>
</dbReference>
<dbReference type="InterPro" id="IPR001138">
    <property type="entry name" value="Zn2Cys6_DnaBD"/>
</dbReference>
<protein>
    <submittedName>
        <fullName evidence="4">Zn(2)-Cys(6) zinc finger domain protein</fullName>
    </submittedName>
</protein>
<sequence>MDTSCYTCRRRRVACQMAQPPCRKCTQAGLQCTKTRPFRWVQDAAFRTTARRDTPAKKMPTHDVVAVGNHQKSRLAARGVMEYQLQHWPIARLDEPSLTRFNSTTRYYIDYYSRCVCKLFVMYDSVENPLRKVTGAALHNPLLLSSIIALSARHLANARLPVLQPGEASPSRTWCSTDHTALLFKHKTLKGLSDAVQDPKLRMMDTTVASALLLLFLNLLESGRDDWNTHLEGMKSIMSQLEVPLERKGTSSQGLGLCVTGLRDFVVRQIYVIEVLGATYTDPKMLLSPSTSPPTATKLLQEKLEHSYLGCPGYILHALGVFSSCRDFLVSPGRKSERDLEANIERACSMLTCTEKFDSRAWAAALPQMSSAPMHVDELAILSEVYKIGAQIFGRRVIDALVGDTTVQNKDHLVHRLVGLIRELRRNDNLFKCILWPMVIASLECCQIEQKEFLTGCLQRFWLETRCLNVMNAEAILRKRWQQEEREGSAPSQWIFKIGRLGGDWLLI</sequence>
<organism evidence="4 5">
    <name type="scientific">Metarhizium robertsii</name>
    <dbReference type="NCBI Taxonomy" id="568076"/>
    <lineage>
        <taxon>Eukaryota</taxon>
        <taxon>Fungi</taxon>
        <taxon>Dikarya</taxon>
        <taxon>Ascomycota</taxon>
        <taxon>Pezizomycotina</taxon>
        <taxon>Sordariomycetes</taxon>
        <taxon>Hypocreomycetidae</taxon>
        <taxon>Hypocreales</taxon>
        <taxon>Clavicipitaceae</taxon>
        <taxon>Metarhizium</taxon>
    </lineage>
</organism>
<dbReference type="AlphaFoldDB" id="A0A0A1UPF8"/>
<dbReference type="HOGENOM" id="CLU_020030_0_0_1"/>
<dbReference type="GO" id="GO:0005634">
    <property type="term" value="C:nucleus"/>
    <property type="evidence" value="ECO:0007669"/>
    <property type="project" value="UniProtKB-SubCell"/>
</dbReference>
<evidence type="ECO:0000259" key="3">
    <source>
        <dbReference type="PROSITE" id="PS50048"/>
    </source>
</evidence>
<evidence type="ECO:0000256" key="2">
    <source>
        <dbReference type="ARBA" id="ARBA00023242"/>
    </source>
</evidence>
<gene>
    <name evidence="4" type="ORF">X797_010132</name>
</gene>
<dbReference type="eggNOG" id="ENOG502SIJN">
    <property type="taxonomic scope" value="Eukaryota"/>
</dbReference>
<evidence type="ECO:0000256" key="1">
    <source>
        <dbReference type="ARBA" id="ARBA00004123"/>
    </source>
</evidence>
<dbReference type="Pfam" id="PF11951">
    <property type="entry name" value="Fungal_trans_2"/>
    <property type="match status" value="1"/>
</dbReference>
<dbReference type="Gene3D" id="4.10.240.10">
    <property type="entry name" value="Zn(2)-C6 fungal-type DNA-binding domain"/>
    <property type="match status" value="1"/>
</dbReference>
<proteinExistence type="predicted"/>
<dbReference type="GO" id="GO:0045944">
    <property type="term" value="P:positive regulation of transcription by RNA polymerase II"/>
    <property type="evidence" value="ECO:0007669"/>
    <property type="project" value="TreeGrafter"/>
</dbReference>
<reference evidence="4 5" key="1">
    <citation type="submission" date="2014-02" db="EMBL/GenBank/DDBJ databases">
        <title>The genome sequence of the entomopathogenic fungus Metarhizium robertsii ARSEF 2575.</title>
        <authorList>
            <person name="Giuliano Garisto Donzelli B."/>
            <person name="Roe B.A."/>
            <person name="Macmil S.L."/>
            <person name="Krasnoff S.B."/>
            <person name="Gibson D.M."/>
        </authorList>
    </citation>
    <scope>NUCLEOTIDE SEQUENCE [LARGE SCALE GENOMIC DNA]</scope>
    <source>
        <strain evidence="4 5">ARSEF 2575</strain>
    </source>
</reference>